<dbReference type="Pfam" id="PF00254">
    <property type="entry name" value="FKBP_C"/>
    <property type="match status" value="1"/>
</dbReference>
<evidence type="ECO:0000256" key="9">
    <source>
        <dbReference type="PROSITE-ProRule" id="PRU00277"/>
    </source>
</evidence>
<evidence type="ECO:0000256" key="1">
    <source>
        <dbReference type="ARBA" id="ARBA00000971"/>
    </source>
</evidence>
<keyword evidence="6" id="KW-0143">Chaperone</keyword>
<evidence type="ECO:0000256" key="7">
    <source>
        <dbReference type="ARBA" id="ARBA00023235"/>
    </source>
</evidence>
<keyword evidence="5 9" id="KW-0697">Rotamase</keyword>
<evidence type="ECO:0000256" key="4">
    <source>
        <dbReference type="ARBA" id="ARBA00022490"/>
    </source>
</evidence>
<dbReference type="Proteomes" id="UP001629953">
    <property type="component" value="Unassembled WGS sequence"/>
</dbReference>
<dbReference type="Gene3D" id="3.10.50.40">
    <property type="match status" value="1"/>
</dbReference>
<dbReference type="SUPFAM" id="SSF54534">
    <property type="entry name" value="FKBP-like"/>
    <property type="match status" value="1"/>
</dbReference>
<comment type="caution">
    <text evidence="12">The sequence shown here is derived from an EMBL/GenBank/DDBJ whole genome shotgun (WGS) entry which is preliminary data.</text>
</comment>
<keyword evidence="13" id="KW-1185">Reference proteome</keyword>
<keyword evidence="7 9" id="KW-0413">Isomerase</keyword>
<evidence type="ECO:0000313" key="12">
    <source>
        <dbReference type="EMBL" id="MFM2484119.1"/>
    </source>
</evidence>
<name>A0ABW9G411_9GAMM</name>
<evidence type="ECO:0000256" key="8">
    <source>
        <dbReference type="ARBA" id="ARBA00037071"/>
    </source>
</evidence>
<dbReference type="PANTHER" id="PTHR47861">
    <property type="entry name" value="FKBP-TYPE PEPTIDYL-PROLYL CIS-TRANS ISOMERASE SLYD"/>
    <property type="match status" value="1"/>
</dbReference>
<dbReference type="InterPro" id="IPR001179">
    <property type="entry name" value="PPIase_FKBP_dom"/>
</dbReference>
<dbReference type="GO" id="GO:0016853">
    <property type="term" value="F:isomerase activity"/>
    <property type="evidence" value="ECO:0007669"/>
    <property type="project" value="UniProtKB-KW"/>
</dbReference>
<dbReference type="EMBL" id="JBEQCT010000001">
    <property type="protein sequence ID" value="MFM2484119.1"/>
    <property type="molecule type" value="Genomic_DNA"/>
</dbReference>
<comment type="similarity">
    <text evidence="3 10">Belongs to the FKBP-type PPIase family.</text>
</comment>
<evidence type="ECO:0000313" key="13">
    <source>
        <dbReference type="Proteomes" id="UP001629953"/>
    </source>
</evidence>
<dbReference type="PANTHER" id="PTHR47861:SF3">
    <property type="entry name" value="FKBP-TYPE PEPTIDYL-PROLYL CIS-TRANS ISOMERASE SLYD"/>
    <property type="match status" value="1"/>
</dbReference>
<dbReference type="PROSITE" id="PS50059">
    <property type="entry name" value="FKBP_PPIASE"/>
    <property type="match status" value="1"/>
</dbReference>
<keyword evidence="4" id="KW-0963">Cytoplasm</keyword>
<evidence type="ECO:0000256" key="5">
    <source>
        <dbReference type="ARBA" id="ARBA00023110"/>
    </source>
</evidence>
<evidence type="ECO:0000256" key="3">
    <source>
        <dbReference type="ARBA" id="ARBA00006577"/>
    </source>
</evidence>
<accession>A0ABW9G411</accession>
<reference evidence="12 13" key="1">
    <citation type="journal article" date="2013" name="Int. J. Syst. Evol. Microbiol.">
        <title>Celerinatantimonas yamalensis sp. nov., a cold-adapted diazotrophic bacterium from a cold permafrost brine.</title>
        <authorList>
            <person name="Shcherbakova V."/>
            <person name="Chuvilskaya N."/>
            <person name="Rivkina E."/>
            <person name="Demidov N."/>
            <person name="Uchaeva V."/>
            <person name="Suetin S."/>
            <person name="Suzina N."/>
            <person name="Gilichinsky D."/>
        </authorList>
    </citation>
    <scope>NUCLEOTIDE SEQUENCE [LARGE SCALE GENOMIC DNA]</scope>
    <source>
        <strain evidence="12 13">C7</strain>
    </source>
</reference>
<feature type="domain" description="PPIase FKBP-type" evidence="11">
    <location>
        <begin position="6"/>
        <end position="89"/>
    </location>
</feature>
<proteinExistence type="inferred from homology"/>
<comment type="function">
    <text evidence="8">Also involved in hydrogenase metallocenter assembly, probably by participating in the nickel insertion step. This function in hydrogenase biosynthesis requires chaperone activity and the presence of the metal-binding domain, but not PPIase activity.</text>
</comment>
<gene>
    <name evidence="12" type="ORF">ABUE30_03405</name>
</gene>
<sequence>MKIEENKVVLIHYTVSAQGTELDSSKDKEPLSYIAGQGFLVPGLEEALMGRKVGEKFDVEVPAEKAYGQRDDHLTQSVPLSMFEGMDVEAGMQFRASTDTGEQTVMILEVNDDEAVVDGNHPLAGMDLFFNVSIEEIRDATAEELDHGHVHAHGDHHHHD</sequence>
<evidence type="ECO:0000256" key="6">
    <source>
        <dbReference type="ARBA" id="ARBA00023186"/>
    </source>
</evidence>
<dbReference type="EC" id="5.2.1.8" evidence="10"/>
<evidence type="ECO:0000256" key="10">
    <source>
        <dbReference type="RuleBase" id="RU003915"/>
    </source>
</evidence>
<dbReference type="InterPro" id="IPR046357">
    <property type="entry name" value="PPIase_dom_sf"/>
</dbReference>
<organism evidence="12 13">
    <name type="scientific">Celerinatantimonas yamalensis</name>
    <dbReference type="NCBI Taxonomy" id="559956"/>
    <lineage>
        <taxon>Bacteria</taxon>
        <taxon>Pseudomonadati</taxon>
        <taxon>Pseudomonadota</taxon>
        <taxon>Gammaproteobacteria</taxon>
        <taxon>Celerinatantimonadaceae</taxon>
        <taxon>Celerinatantimonas</taxon>
    </lineage>
</organism>
<evidence type="ECO:0000256" key="2">
    <source>
        <dbReference type="ARBA" id="ARBA00004496"/>
    </source>
</evidence>
<dbReference type="RefSeq" id="WP_408622258.1">
    <property type="nucleotide sequence ID" value="NZ_JBEQCT010000001.1"/>
</dbReference>
<protein>
    <recommendedName>
        <fullName evidence="10">Peptidyl-prolyl cis-trans isomerase</fullName>
        <ecNumber evidence="10">5.2.1.8</ecNumber>
    </recommendedName>
</protein>
<comment type="catalytic activity">
    <reaction evidence="1 9 10">
        <text>[protein]-peptidylproline (omega=180) = [protein]-peptidylproline (omega=0)</text>
        <dbReference type="Rhea" id="RHEA:16237"/>
        <dbReference type="Rhea" id="RHEA-COMP:10747"/>
        <dbReference type="Rhea" id="RHEA-COMP:10748"/>
        <dbReference type="ChEBI" id="CHEBI:83833"/>
        <dbReference type="ChEBI" id="CHEBI:83834"/>
        <dbReference type="EC" id="5.2.1.8"/>
    </reaction>
</comment>
<comment type="subcellular location">
    <subcellularLocation>
        <location evidence="2">Cytoplasm</location>
    </subcellularLocation>
</comment>
<evidence type="ECO:0000259" key="11">
    <source>
        <dbReference type="PROSITE" id="PS50059"/>
    </source>
</evidence>